<proteinExistence type="predicted"/>
<dbReference type="Proteomes" id="UP000827976">
    <property type="component" value="Chromosome 14"/>
</dbReference>
<name>A0ACB7UUA2_DIOAL</name>
<organism evidence="1 2">
    <name type="scientific">Dioscorea alata</name>
    <name type="common">Purple yam</name>
    <dbReference type="NCBI Taxonomy" id="55571"/>
    <lineage>
        <taxon>Eukaryota</taxon>
        <taxon>Viridiplantae</taxon>
        <taxon>Streptophyta</taxon>
        <taxon>Embryophyta</taxon>
        <taxon>Tracheophyta</taxon>
        <taxon>Spermatophyta</taxon>
        <taxon>Magnoliopsida</taxon>
        <taxon>Liliopsida</taxon>
        <taxon>Dioscoreales</taxon>
        <taxon>Dioscoreaceae</taxon>
        <taxon>Dioscorea</taxon>
    </lineage>
</organism>
<accession>A0ACB7UUA2</accession>
<evidence type="ECO:0000313" key="2">
    <source>
        <dbReference type="Proteomes" id="UP000827976"/>
    </source>
</evidence>
<comment type="caution">
    <text evidence="1">The sequence shown here is derived from an EMBL/GenBank/DDBJ whole genome shotgun (WGS) entry which is preliminary data.</text>
</comment>
<keyword evidence="2" id="KW-1185">Reference proteome</keyword>
<reference evidence="2" key="1">
    <citation type="journal article" date="2022" name="Nat. Commun.">
        <title>Chromosome evolution and the genetic basis of agronomically important traits in greater yam.</title>
        <authorList>
            <person name="Bredeson J.V."/>
            <person name="Lyons J.B."/>
            <person name="Oniyinde I.O."/>
            <person name="Okereke N.R."/>
            <person name="Kolade O."/>
            <person name="Nnabue I."/>
            <person name="Nwadili C.O."/>
            <person name="Hribova E."/>
            <person name="Parker M."/>
            <person name="Nwogha J."/>
            <person name="Shu S."/>
            <person name="Carlson J."/>
            <person name="Kariba R."/>
            <person name="Muthemba S."/>
            <person name="Knop K."/>
            <person name="Barton G.J."/>
            <person name="Sherwood A.V."/>
            <person name="Lopez-Montes A."/>
            <person name="Asiedu R."/>
            <person name="Jamnadass R."/>
            <person name="Muchugi A."/>
            <person name="Goodstein D."/>
            <person name="Egesi C.N."/>
            <person name="Featherston J."/>
            <person name="Asfaw A."/>
            <person name="Simpson G.G."/>
            <person name="Dolezel J."/>
            <person name="Hendre P.S."/>
            <person name="Van Deynze A."/>
            <person name="Kumar P.L."/>
            <person name="Obidiegwu J.E."/>
            <person name="Bhattacharjee R."/>
            <person name="Rokhsar D.S."/>
        </authorList>
    </citation>
    <scope>NUCLEOTIDE SEQUENCE [LARGE SCALE GENOMIC DNA]</scope>
    <source>
        <strain evidence="2">cv. TDa95/00328</strain>
    </source>
</reference>
<dbReference type="EMBL" id="CM037024">
    <property type="protein sequence ID" value="KAH7664217.1"/>
    <property type="molecule type" value="Genomic_DNA"/>
</dbReference>
<evidence type="ECO:0000313" key="1">
    <source>
        <dbReference type="EMBL" id="KAH7664217.1"/>
    </source>
</evidence>
<sequence>MLGMRRRTPLEHLELERASTKMPKEDALSIYELTLAKLRQGSRRAFEPSMKASSPDNLSASPDNPQQICDDPSTKNLKLIDSHSGL</sequence>
<gene>
    <name evidence="1" type="ORF">IHE45_14G106800</name>
</gene>
<protein>
    <submittedName>
        <fullName evidence="1">Uncharacterized protein</fullName>
    </submittedName>
</protein>